<dbReference type="InterPro" id="IPR052202">
    <property type="entry name" value="Yeast_MetPath_Reg"/>
</dbReference>
<keyword evidence="7" id="KW-0539">Nucleus</keyword>
<dbReference type="GO" id="GO:0006351">
    <property type="term" value="P:DNA-templated transcription"/>
    <property type="evidence" value="ECO:0007669"/>
    <property type="project" value="InterPro"/>
</dbReference>
<dbReference type="PANTHER" id="PTHR47782">
    <property type="entry name" value="ZN(II)2CYS6 TRANSCRIPTION FACTOR (EUROFUNG)-RELATED"/>
    <property type="match status" value="1"/>
</dbReference>
<sequence length="1182" mass="133927">MPDRQRVQPVLACARCYSLKKKCDKKLPSCSRCILAGKECVGINRHSRKKVPRSVLQYLEKRLAVIEHNQRARTEPPYIQQTETEEAAFKTSKVPRHIYAQTLQTISISIRSLYTTSCVGSHPGLLHESKLFYPTERPPHKVPVHGLYYQDLGKRAGHDNESHFSGLDPLRIPFEVARHIFDNYVNTILPRYPCFTSGELWYHFGQVYSRQQPNNSSLLDVSHFIVSIVLAVSCLTSRREDFSNVASMSESLYRDAMRHWTFLKHSNIQSLQGLLLLIQLGFLLPYINNVYYLGSEAVYLIDRTVAISTGSPPCVSDEHITTCLPGDGGEWSHITGILPSYSDMSLNTKLFLSQIHLCRLQSEIYEIKFFDRAIPDHFASHSDWVQSIEERITSMLNLSVSSNGIVPQWIVNAAHLSQNLLHRPYPGNTAPSHTSLMAATTSAISLINGYHKPFPSTRLTWTFVVVNNVFQAAIVLLYIFRNYGYVVREASLEDELRSAFNNFMAILDTEAQRWPVIAITRLYMKDLQNVVFSNQLGSVDSENDSKLLGELELLLSQRRIRSIYQANTELEHALLSAEPSSSLEDSQQPFSDDMWQDFIGTQFDFEEVYSFNFLDSSWLDQQQQQQQTPLTSTVDATNEIPTPELPKDIKDIIDSLPSCSFCRNQHIRCDLAPQPQSMPSASILASQPASQARSRLTWGINLLIPAMTTSKLGSGESQDAPNSSIRTANPDYSFFGVSSHLASINSVMLPLAEHTPATIGREPSARMVTDSITSTAQVNRPDISIALRLFAVFYRSVHVWYPVMNDNCLQGLLSYCYTEPLDSCLDHNQELFYLILAISSQLTKRAEHGVSFTPSAYFEKATSHVNTSCDHSSGSSTLHMMQRSLLICIYLLLSPGGGDVWRNLGFAIRLYFDMSHGRFENINGLDEGHLTMLARTLYCVEGKITTAFGRPTVLITGDKLRDELTRPICTTTEERVSIQFYRISTMKMQLQSLLLSEASSMQRNPKTLNERCENIRKELLQWHQSWETEFIPTITSELHDWRGAVQYLQAWGSLQYNETILMLSRLLSETTDYVFNAVREVVSCCSLLVREHQHSFCAIHDPEMRHRVPVFPIDWTTSHLLFSAALQLLCSEKREVADHNVRERTIRSCLTTIALMEADPANLSTGFSAILEGLYCHDDKHI</sequence>
<evidence type="ECO:0000256" key="7">
    <source>
        <dbReference type="ARBA" id="ARBA00023242"/>
    </source>
</evidence>
<keyword evidence="3" id="KW-0862">Zinc</keyword>
<dbReference type="CDD" id="cd12148">
    <property type="entry name" value="fungal_TF_MHR"/>
    <property type="match status" value="2"/>
</dbReference>
<proteinExistence type="predicted"/>
<organism evidence="10 11">
    <name type="scientific">Talaromyces islandicus</name>
    <name type="common">Penicillium islandicum</name>
    <dbReference type="NCBI Taxonomy" id="28573"/>
    <lineage>
        <taxon>Eukaryota</taxon>
        <taxon>Fungi</taxon>
        <taxon>Dikarya</taxon>
        <taxon>Ascomycota</taxon>
        <taxon>Pezizomycotina</taxon>
        <taxon>Eurotiomycetes</taxon>
        <taxon>Eurotiomycetidae</taxon>
        <taxon>Eurotiales</taxon>
        <taxon>Trichocomaceae</taxon>
        <taxon>Talaromyces</taxon>
        <taxon>Talaromyces sect. Islandici</taxon>
    </lineage>
</organism>
<dbReference type="PANTHER" id="PTHR47782:SF1">
    <property type="entry name" value="PYRIMIDINE PATHWAY REGULATORY PROTEIN 1"/>
    <property type="match status" value="1"/>
</dbReference>
<evidence type="ECO:0000256" key="6">
    <source>
        <dbReference type="ARBA" id="ARBA00023163"/>
    </source>
</evidence>
<reference evidence="10 11" key="1">
    <citation type="submission" date="2015-04" db="EMBL/GenBank/DDBJ databases">
        <authorList>
            <person name="Syromyatnikov M.Y."/>
            <person name="Popov V.N."/>
        </authorList>
    </citation>
    <scope>NUCLEOTIDE SEQUENCE [LARGE SCALE GENOMIC DNA]</scope>
    <source>
        <strain evidence="10">WF-38-12</strain>
    </source>
</reference>
<dbReference type="AlphaFoldDB" id="A0A0U1M090"/>
<keyword evidence="4" id="KW-0805">Transcription regulation</keyword>
<dbReference type="Gene3D" id="4.10.240.10">
    <property type="entry name" value="Zn(2)-C6 fungal-type DNA-binding domain"/>
    <property type="match status" value="1"/>
</dbReference>
<dbReference type="CDD" id="cd00067">
    <property type="entry name" value="GAL4"/>
    <property type="match status" value="1"/>
</dbReference>
<keyword evidence="5" id="KW-0238">DNA-binding</keyword>
<comment type="subcellular location">
    <subcellularLocation>
        <location evidence="1">Nucleus</location>
    </subcellularLocation>
</comment>
<dbReference type="InterPro" id="IPR036864">
    <property type="entry name" value="Zn2-C6_fun-type_DNA-bd_sf"/>
</dbReference>
<dbReference type="GO" id="GO:0000981">
    <property type="term" value="F:DNA-binding transcription factor activity, RNA polymerase II-specific"/>
    <property type="evidence" value="ECO:0007669"/>
    <property type="project" value="InterPro"/>
</dbReference>
<keyword evidence="6" id="KW-0804">Transcription</keyword>
<evidence type="ECO:0000259" key="9">
    <source>
        <dbReference type="PROSITE" id="PS50048"/>
    </source>
</evidence>
<dbReference type="SMART" id="SM00066">
    <property type="entry name" value="GAL4"/>
    <property type="match status" value="1"/>
</dbReference>
<evidence type="ECO:0000313" key="10">
    <source>
        <dbReference type="EMBL" id="CRG88381.1"/>
    </source>
</evidence>
<feature type="region of interest" description="Disordered" evidence="8">
    <location>
        <begin position="622"/>
        <end position="646"/>
    </location>
</feature>
<dbReference type="InterPro" id="IPR001138">
    <property type="entry name" value="Zn2Cys6_DnaBD"/>
</dbReference>
<dbReference type="Pfam" id="PF04082">
    <property type="entry name" value="Fungal_trans"/>
    <property type="match status" value="2"/>
</dbReference>
<feature type="domain" description="Zn(2)-C6 fungal-type" evidence="9">
    <location>
        <begin position="12"/>
        <end position="41"/>
    </location>
</feature>
<dbReference type="GO" id="GO:0043565">
    <property type="term" value="F:sequence-specific DNA binding"/>
    <property type="evidence" value="ECO:0007669"/>
    <property type="project" value="TreeGrafter"/>
</dbReference>
<dbReference type="GO" id="GO:0008270">
    <property type="term" value="F:zinc ion binding"/>
    <property type="evidence" value="ECO:0007669"/>
    <property type="project" value="InterPro"/>
</dbReference>
<gene>
    <name evidence="10" type="primary">STB5</name>
    <name evidence="10" type="ORF">PISL3812_05411</name>
</gene>
<keyword evidence="2" id="KW-0479">Metal-binding</keyword>
<dbReference type="GO" id="GO:0005634">
    <property type="term" value="C:nucleus"/>
    <property type="evidence" value="ECO:0007669"/>
    <property type="project" value="UniProtKB-SubCell"/>
</dbReference>
<dbReference type="Pfam" id="PF00172">
    <property type="entry name" value="Zn_clus"/>
    <property type="match status" value="1"/>
</dbReference>
<evidence type="ECO:0000256" key="5">
    <source>
        <dbReference type="ARBA" id="ARBA00023125"/>
    </source>
</evidence>
<evidence type="ECO:0000256" key="3">
    <source>
        <dbReference type="ARBA" id="ARBA00022833"/>
    </source>
</evidence>
<feature type="compositionally biased region" description="Polar residues" evidence="8">
    <location>
        <begin position="628"/>
        <end position="640"/>
    </location>
</feature>
<dbReference type="Proteomes" id="UP000054383">
    <property type="component" value="Unassembled WGS sequence"/>
</dbReference>
<keyword evidence="11" id="KW-1185">Reference proteome</keyword>
<dbReference type="SUPFAM" id="SSF57701">
    <property type="entry name" value="Zn2/Cys6 DNA-binding domain"/>
    <property type="match status" value="1"/>
</dbReference>
<dbReference type="GO" id="GO:0045944">
    <property type="term" value="P:positive regulation of transcription by RNA polymerase II"/>
    <property type="evidence" value="ECO:0007669"/>
    <property type="project" value="TreeGrafter"/>
</dbReference>
<evidence type="ECO:0000256" key="2">
    <source>
        <dbReference type="ARBA" id="ARBA00022723"/>
    </source>
</evidence>
<dbReference type="EMBL" id="CVMT01000004">
    <property type="protein sequence ID" value="CRG88381.1"/>
    <property type="molecule type" value="Genomic_DNA"/>
</dbReference>
<evidence type="ECO:0000256" key="8">
    <source>
        <dbReference type="SAM" id="MobiDB-lite"/>
    </source>
</evidence>
<dbReference type="InterPro" id="IPR007219">
    <property type="entry name" value="XnlR_reg_dom"/>
</dbReference>
<protein>
    <submittedName>
        <fullName evidence="10">Oleate activated transcription factor 3</fullName>
    </submittedName>
</protein>
<accession>A0A0U1M090</accession>
<evidence type="ECO:0000313" key="11">
    <source>
        <dbReference type="Proteomes" id="UP000054383"/>
    </source>
</evidence>
<dbReference type="OrthoDB" id="4222879at2759"/>
<dbReference type="PROSITE" id="PS50048">
    <property type="entry name" value="ZN2_CY6_FUNGAL_2"/>
    <property type="match status" value="1"/>
</dbReference>
<evidence type="ECO:0000256" key="1">
    <source>
        <dbReference type="ARBA" id="ARBA00004123"/>
    </source>
</evidence>
<name>A0A0U1M090_TALIS</name>
<evidence type="ECO:0000256" key="4">
    <source>
        <dbReference type="ARBA" id="ARBA00023015"/>
    </source>
</evidence>
<dbReference type="OMA" id="HEIRIWI"/>